<keyword evidence="4" id="KW-0436">Ligase</keyword>
<dbReference type="InterPro" id="IPR000873">
    <property type="entry name" value="AMP-dep_synth/lig_dom"/>
</dbReference>
<dbReference type="InterPro" id="IPR025110">
    <property type="entry name" value="AMP-bd_C"/>
</dbReference>
<dbReference type="GeneID" id="34233506"/>
<dbReference type="Pfam" id="PF13193">
    <property type="entry name" value="AMP-binding_C"/>
    <property type="match status" value="1"/>
</dbReference>
<proteinExistence type="predicted"/>
<dbReference type="AlphaFoldDB" id="A0A1H3XY05"/>
<dbReference type="Gene3D" id="3.30.300.30">
    <property type="match status" value="1"/>
</dbReference>
<accession>A0A1H3XY05</accession>
<dbReference type="STRING" id="592050.SAMN05421875_104192"/>
<dbReference type="RefSeq" id="WP_280140365.1">
    <property type="nucleotide sequence ID" value="NZ_FNQJ01000004.1"/>
</dbReference>
<dbReference type="PROSITE" id="PS00455">
    <property type="entry name" value="AMP_BINDING"/>
    <property type="match status" value="1"/>
</dbReference>
<gene>
    <name evidence="4" type="ORF">SAMN05421875_104192</name>
</gene>
<reference evidence="5" key="1">
    <citation type="submission" date="2016-10" db="EMBL/GenBank/DDBJ databases">
        <authorList>
            <person name="Varghese N."/>
            <person name="Submissions S."/>
        </authorList>
    </citation>
    <scope>NUCLEOTIDE SEQUENCE [LARGE SCALE GENOMIC DNA]</scope>
    <source>
        <strain evidence="5">DSM 25157</strain>
    </source>
</reference>
<dbReference type="InterPro" id="IPR020845">
    <property type="entry name" value="AMP-binding_CS"/>
</dbReference>
<dbReference type="InterPro" id="IPR045851">
    <property type="entry name" value="AMP-bd_C_sf"/>
</dbReference>
<sequence>MQDFSAAGQPQGKKEPPRGAATRAAVERGGFFSRAATAPERVVLVMAETGARYTAGEVARSALQMAQWLHAQGLQAGERFAVVLENRVEILALALAARQAGLYAAVLSTHLTPAEVAYIVQDCGARLVVVSHKTLPQLAELQAIHPLPCWTVDEATPQAPSLPAALQALQGPPADFADRPLGRDLLYSSGTTGRPKGVLKPLWPAALRGQADPEALGTARIMGMDEHTVYLSPAPLYHAAPLRYTLRVLELGGQAVVMERFDAETALALIERYRVTHSQWVPTMFGRMLKLPEEVRRRYDLSSHRVAIHAAAPCPVDVKRAMLDWWGDILMEYYAGSEGCGTTMINSNEWRQRPGSVGRPTTGQLHIVDDDGRELPAGEIGQVYFSGGGQFSYLNDPEKTRQAINERGWITYGDIGHVDAEGYLYLSDRRADLILSGGVNLYPQEIENALARHCGVQEVAVVGVPHPDFGEVPLAAVVLRPGAEGSLATARAIAEQAAEVLARMKLPQRVVFVDALPRLETGKLLRRKLKERFRGEPQAGFALRDS</sequence>
<dbReference type="Proteomes" id="UP000199002">
    <property type="component" value="Unassembled WGS sequence"/>
</dbReference>
<dbReference type="PANTHER" id="PTHR24096:SF323">
    <property type="entry name" value="BLR3536 PROTEIN"/>
    <property type="match status" value="1"/>
</dbReference>
<feature type="region of interest" description="Disordered" evidence="1">
    <location>
        <begin position="1"/>
        <end position="23"/>
    </location>
</feature>
<keyword evidence="5" id="KW-1185">Reference proteome</keyword>
<feature type="domain" description="AMP-binding enzyme C-terminal" evidence="3">
    <location>
        <begin position="445"/>
        <end position="523"/>
    </location>
</feature>
<evidence type="ECO:0000313" key="5">
    <source>
        <dbReference type="Proteomes" id="UP000199002"/>
    </source>
</evidence>
<organism evidence="4 5">
    <name type="scientific">Acidovorax soli</name>
    <dbReference type="NCBI Taxonomy" id="592050"/>
    <lineage>
        <taxon>Bacteria</taxon>
        <taxon>Pseudomonadati</taxon>
        <taxon>Pseudomonadota</taxon>
        <taxon>Betaproteobacteria</taxon>
        <taxon>Burkholderiales</taxon>
        <taxon>Comamonadaceae</taxon>
        <taxon>Acidovorax</taxon>
    </lineage>
</organism>
<name>A0A1H3XY05_9BURK</name>
<evidence type="ECO:0000256" key="1">
    <source>
        <dbReference type="SAM" id="MobiDB-lite"/>
    </source>
</evidence>
<dbReference type="Pfam" id="PF00501">
    <property type="entry name" value="AMP-binding"/>
    <property type="match status" value="1"/>
</dbReference>
<protein>
    <submittedName>
        <fullName evidence="4">Acyl-CoA synthetase (AMP-forming)/AMP-acid ligase II</fullName>
    </submittedName>
</protein>
<dbReference type="Gene3D" id="3.40.50.12780">
    <property type="entry name" value="N-terminal domain of ligase-like"/>
    <property type="match status" value="1"/>
</dbReference>
<dbReference type="GO" id="GO:0016405">
    <property type="term" value="F:CoA-ligase activity"/>
    <property type="evidence" value="ECO:0007669"/>
    <property type="project" value="TreeGrafter"/>
</dbReference>
<dbReference type="InterPro" id="IPR042099">
    <property type="entry name" value="ANL_N_sf"/>
</dbReference>
<dbReference type="PANTHER" id="PTHR24096">
    <property type="entry name" value="LONG-CHAIN-FATTY-ACID--COA LIGASE"/>
    <property type="match status" value="1"/>
</dbReference>
<evidence type="ECO:0000259" key="2">
    <source>
        <dbReference type="Pfam" id="PF00501"/>
    </source>
</evidence>
<evidence type="ECO:0000259" key="3">
    <source>
        <dbReference type="Pfam" id="PF13193"/>
    </source>
</evidence>
<dbReference type="SUPFAM" id="SSF56801">
    <property type="entry name" value="Acetyl-CoA synthetase-like"/>
    <property type="match status" value="1"/>
</dbReference>
<feature type="domain" description="AMP-dependent synthetase/ligase" evidence="2">
    <location>
        <begin position="32"/>
        <end position="390"/>
    </location>
</feature>
<evidence type="ECO:0000313" key="4">
    <source>
        <dbReference type="EMBL" id="SEA04349.1"/>
    </source>
</evidence>
<dbReference type="EMBL" id="FNQJ01000004">
    <property type="protein sequence ID" value="SEA04349.1"/>
    <property type="molecule type" value="Genomic_DNA"/>
</dbReference>